<dbReference type="PRINTS" id="PR00727">
    <property type="entry name" value="LEADERPTASE"/>
</dbReference>
<dbReference type="SUPFAM" id="SSF51306">
    <property type="entry name" value="LexA/Signal peptidase"/>
    <property type="match status" value="1"/>
</dbReference>
<comment type="catalytic activity">
    <reaction evidence="4">
        <text>Cleavage of hydrophobic, N-terminal signal or leader sequences from secreted and periplasmic proteins.</text>
        <dbReference type="EC" id="3.4.21.89"/>
    </reaction>
</comment>
<feature type="active site" evidence="3">
    <location>
        <position position="53"/>
    </location>
</feature>
<dbReference type="RefSeq" id="WP_220101885.1">
    <property type="nucleotide sequence ID" value="NZ_CP034544.1"/>
</dbReference>
<dbReference type="AlphaFoldDB" id="A0AAX3F298"/>
<reference evidence="6" key="2">
    <citation type="submission" date="2022-11" db="EMBL/GenBank/DDBJ databases">
        <title>complete genomes of mycoplasma synoviae ZX313 strain and SD2 strain.</title>
        <authorList>
            <person name="Zhong Q."/>
        </authorList>
    </citation>
    <scope>NUCLEOTIDE SEQUENCE</scope>
    <source>
        <strain evidence="6">SD2</strain>
    </source>
</reference>
<dbReference type="GO" id="GO:0006465">
    <property type="term" value="P:signal peptide processing"/>
    <property type="evidence" value="ECO:0007669"/>
    <property type="project" value="InterPro"/>
</dbReference>
<evidence type="ECO:0000256" key="1">
    <source>
        <dbReference type="ARBA" id="ARBA00004401"/>
    </source>
</evidence>
<dbReference type="GO" id="GO:0005886">
    <property type="term" value="C:plasma membrane"/>
    <property type="evidence" value="ECO:0007669"/>
    <property type="project" value="UniProtKB-SubCell"/>
</dbReference>
<keyword evidence="4" id="KW-0645">Protease</keyword>
<evidence type="ECO:0000259" key="5">
    <source>
        <dbReference type="Pfam" id="PF10502"/>
    </source>
</evidence>
<feature type="active site" evidence="3">
    <location>
        <position position="17"/>
    </location>
</feature>
<comment type="similarity">
    <text evidence="2 4">Belongs to the peptidase S26 family.</text>
</comment>
<sequence>MFLFIFYFFLVKINGNSMLPLLKNGEWKLAFKYGPYNQKDIIIFEQNGVNVVKMIVGKEGDKIIIKNNNLFINNNLITSLFMGNFGDDIELIVPKNHFFVLGTNLNFSDDSRVFGFINSHQIIGKILF</sequence>
<dbReference type="PANTHER" id="PTHR43390">
    <property type="entry name" value="SIGNAL PEPTIDASE I"/>
    <property type="match status" value="1"/>
</dbReference>
<dbReference type="EC" id="3.4.21.89" evidence="4"/>
<dbReference type="Proteomes" id="UP001164481">
    <property type="component" value="Chromosome"/>
</dbReference>
<evidence type="ECO:0000313" key="7">
    <source>
        <dbReference type="Proteomes" id="UP001164481"/>
    </source>
</evidence>
<dbReference type="Pfam" id="PF10502">
    <property type="entry name" value="Peptidase_S26"/>
    <property type="match status" value="1"/>
</dbReference>
<dbReference type="Gene3D" id="2.10.109.10">
    <property type="entry name" value="Umud Fragment, subunit A"/>
    <property type="match status" value="1"/>
</dbReference>
<gene>
    <name evidence="6" type="primary">lepB</name>
    <name evidence="6" type="ORF">OIE46_00260</name>
</gene>
<dbReference type="InterPro" id="IPR036286">
    <property type="entry name" value="LexA/Signal_pep-like_sf"/>
</dbReference>
<keyword evidence="4 6" id="KW-0378">Hydrolase</keyword>
<dbReference type="NCBIfam" id="TIGR02227">
    <property type="entry name" value="sigpep_I_bact"/>
    <property type="match status" value="1"/>
</dbReference>
<protein>
    <recommendedName>
        <fullName evidence="4">Signal peptidase I</fullName>
        <ecNumber evidence="4">3.4.21.89</ecNumber>
    </recommendedName>
</protein>
<accession>A0AAX3F298</accession>
<dbReference type="CDD" id="cd06530">
    <property type="entry name" value="S26_SPase_I"/>
    <property type="match status" value="1"/>
</dbReference>
<evidence type="ECO:0000256" key="3">
    <source>
        <dbReference type="PIRSR" id="PIRSR600223-1"/>
    </source>
</evidence>
<organism evidence="6 7">
    <name type="scientific">Mycoplasmopsis synoviae</name>
    <name type="common">Mycoplasma synoviae</name>
    <dbReference type="NCBI Taxonomy" id="2109"/>
    <lineage>
        <taxon>Bacteria</taxon>
        <taxon>Bacillati</taxon>
        <taxon>Mycoplasmatota</taxon>
        <taxon>Mycoplasmoidales</taxon>
        <taxon>Metamycoplasmataceae</taxon>
        <taxon>Mycoplasmopsis</taxon>
    </lineage>
</organism>
<dbReference type="GO" id="GO:0004252">
    <property type="term" value="F:serine-type endopeptidase activity"/>
    <property type="evidence" value="ECO:0007669"/>
    <property type="project" value="InterPro"/>
</dbReference>
<proteinExistence type="inferred from homology"/>
<comment type="subcellular location">
    <subcellularLocation>
        <location evidence="1">Cell membrane</location>
        <topology evidence="1">Single-pass type II membrane protein</topology>
    </subcellularLocation>
    <subcellularLocation>
        <location evidence="4">Membrane</location>
        <topology evidence="4">Single-pass type II membrane protein</topology>
    </subcellularLocation>
</comment>
<name>A0AAX3F298_MYCSY</name>
<dbReference type="EMBL" id="CP107525">
    <property type="protein sequence ID" value="UZW64520.1"/>
    <property type="molecule type" value="Genomic_DNA"/>
</dbReference>
<evidence type="ECO:0000313" key="6">
    <source>
        <dbReference type="EMBL" id="UZW64520.1"/>
    </source>
</evidence>
<evidence type="ECO:0000256" key="2">
    <source>
        <dbReference type="ARBA" id="ARBA00009370"/>
    </source>
</evidence>
<reference evidence="6" key="1">
    <citation type="submission" date="2022-10" db="EMBL/GenBank/DDBJ databases">
        <authorList>
            <person name="Wei X."/>
        </authorList>
    </citation>
    <scope>NUCLEOTIDE SEQUENCE</scope>
    <source>
        <strain evidence="6">SD2</strain>
    </source>
</reference>
<dbReference type="InterPro" id="IPR000223">
    <property type="entry name" value="Pept_S26A_signal_pept_1"/>
</dbReference>
<feature type="domain" description="Peptidase S26" evidence="5">
    <location>
        <begin position="2"/>
        <end position="127"/>
    </location>
</feature>
<dbReference type="PANTHER" id="PTHR43390:SF1">
    <property type="entry name" value="CHLOROPLAST PROCESSING PEPTIDASE"/>
    <property type="match status" value="1"/>
</dbReference>
<dbReference type="GO" id="GO:0009003">
    <property type="term" value="F:signal peptidase activity"/>
    <property type="evidence" value="ECO:0007669"/>
    <property type="project" value="UniProtKB-EC"/>
</dbReference>
<evidence type="ECO:0000256" key="4">
    <source>
        <dbReference type="RuleBase" id="RU362042"/>
    </source>
</evidence>
<dbReference type="InterPro" id="IPR019533">
    <property type="entry name" value="Peptidase_S26"/>
</dbReference>